<dbReference type="Pfam" id="PF14044">
    <property type="entry name" value="NETI"/>
    <property type="match status" value="1"/>
</dbReference>
<proteinExistence type="predicted"/>
<evidence type="ECO:0000313" key="1">
    <source>
        <dbReference type="EMBL" id="MBE4907363.1"/>
    </source>
</evidence>
<organism evidence="1 2">
    <name type="scientific">Litchfieldia luteola</name>
    <dbReference type="NCBI Taxonomy" id="682179"/>
    <lineage>
        <taxon>Bacteria</taxon>
        <taxon>Bacillati</taxon>
        <taxon>Bacillota</taxon>
        <taxon>Bacilli</taxon>
        <taxon>Bacillales</taxon>
        <taxon>Bacillaceae</taxon>
        <taxon>Litchfieldia</taxon>
    </lineage>
</organism>
<comment type="caution">
    <text evidence="1">The sequence shown here is derived from an EMBL/GenBank/DDBJ whole genome shotgun (WGS) entry which is preliminary data.</text>
</comment>
<accession>A0ABR9QFW5</accession>
<reference evidence="1 2" key="1">
    <citation type="submission" date="2020-10" db="EMBL/GenBank/DDBJ databases">
        <title>Bacillus sp. HD4P25, an endophyte from a halophyte.</title>
        <authorList>
            <person name="Sun J.-Q."/>
        </authorList>
    </citation>
    <scope>NUCLEOTIDE SEQUENCE [LARGE SCALE GENOMIC DNA]</scope>
    <source>
        <strain evidence="1 2">YIM 93174</strain>
    </source>
</reference>
<keyword evidence="2" id="KW-1185">Reference proteome</keyword>
<dbReference type="EMBL" id="JADCLJ010000008">
    <property type="protein sequence ID" value="MBE4907363.1"/>
    <property type="molecule type" value="Genomic_DNA"/>
</dbReference>
<dbReference type="InterPro" id="IPR025930">
    <property type="entry name" value="NETI"/>
</dbReference>
<dbReference type="Proteomes" id="UP001516662">
    <property type="component" value="Unassembled WGS sequence"/>
</dbReference>
<name>A0ABR9QFW5_9BACI</name>
<sequence length="65" mass="7675">MKKQAKKRYEVADNESIDQCLERMQKDGYMPVRRMEEPIFEEVIVNGQTEVQPCGRKIIFEGKLL</sequence>
<evidence type="ECO:0000313" key="2">
    <source>
        <dbReference type="Proteomes" id="UP001516662"/>
    </source>
</evidence>
<gene>
    <name evidence="1" type="ORF">IMZ08_04715</name>
</gene>
<dbReference type="RefSeq" id="WP_193534848.1">
    <property type="nucleotide sequence ID" value="NZ_JADCLJ010000008.1"/>
</dbReference>
<protein>
    <submittedName>
        <fullName evidence="1">NETI motif-containing protein</fullName>
    </submittedName>
</protein>